<accession>A0A067QTZ1</accession>
<keyword evidence="4" id="KW-1185">Reference proteome</keyword>
<evidence type="ECO:0000313" key="3">
    <source>
        <dbReference type="EMBL" id="KDR07481.1"/>
    </source>
</evidence>
<dbReference type="PANTHER" id="PTHR44054">
    <property type="entry name" value="SYNAPTIC VESICLE MEMBRANE PROTEIN VAT-1 HOMOLOG-LIKE"/>
    <property type="match status" value="1"/>
</dbReference>
<dbReference type="GO" id="GO:0016491">
    <property type="term" value="F:oxidoreductase activity"/>
    <property type="evidence" value="ECO:0007669"/>
    <property type="project" value="UniProtKB-KW"/>
</dbReference>
<dbReference type="InterPro" id="IPR052100">
    <property type="entry name" value="SV-ATPase_mito-regulator"/>
</dbReference>
<dbReference type="EMBL" id="KK853461">
    <property type="protein sequence ID" value="KDR07481.1"/>
    <property type="molecule type" value="Genomic_DNA"/>
</dbReference>
<name>A0A067QTZ1_ZOONE</name>
<dbReference type="InterPro" id="IPR011032">
    <property type="entry name" value="GroES-like_sf"/>
</dbReference>
<organism evidence="3 4">
    <name type="scientific">Zootermopsis nevadensis</name>
    <name type="common">Dampwood termite</name>
    <dbReference type="NCBI Taxonomy" id="136037"/>
    <lineage>
        <taxon>Eukaryota</taxon>
        <taxon>Metazoa</taxon>
        <taxon>Ecdysozoa</taxon>
        <taxon>Arthropoda</taxon>
        <taxon>Hexapoda</taxon>
        <taxon>Insecta</taxon>
        <taxon>Pterygota</taxon>
        <taxon>Neoptera</taxon>
        <taxon>Polyneoptera</taxon>
        <taxon>Dictyoptera</taxon>
        <taxon>Blattodea</taxon>
        <taxon>Blattoidea</taxon>
        <taxon>Termitoidae</taxon>
        <taxon>Termopsidae</taxon>
        <taxon>Zootermopsis</taxon>
    </lineage>
</organism>
<dbReference type="SUPFAM" id="SSF51735">
    <property type="entry name" value="NAD(P)-binding Rossmann-fold domains"/>
    <property type="match status" value="1"/>
</dbReference>
<dbReference type="Pfam" id="PF13602">
    <property type="entry name" value="ADH_zinc_N_2"/>
    <property type="match status" value="1"/>
</dbReference>
<dbReference type="OrthoDB" id="203908at2759"/>
<dbReference type="CDD" id="cd08275">
    <property type="entry name" value="MDR3"/>
    <property type="match status" value="1"/>
</dbReference>
<reference evidence="3 4" key="1">
    <citation type="journal article" date="2014" name="Nat. Commun.">
        <title>Molecular traces of alternative social organization in a termite genome.</title>
        <authorList>
            <person name="Terrapon N."/>
            <person name="Li C."/>
            <person name="Robertson H.M."/>
            <person name="Ji L."/>
            <person name="Meng X."/>
            <person name="Booth W."/>
            <person name="Chen Z."/>
            <person name="Childers C.P."/>
            <person name="Glastad K.M."/>
            <person name="Gokhale K."/>
            <person name="Gowin J."/>
            <person name="Gronenberg W."/>
            <person name="Hermansen R.A."/>
            <person name="Hu H."/>
            <person name="Hunt B.G."/>
            <person name="Huylmans A.K."/>
            <person name="Khalil S.M."/>
            <person name="Mitchell R.D."/>
            <person name="Munoz-Torres M.C."/>
            <person name="Mustard J.A."/>
            <person name="Pan H."/>
            <person name="Reese J.T."/>
            <person name="Scharf M.E."/>
            <person name="Sun F."/>
            <person name="Vogel H."/>
            <person name="Xiao J."/>
            <person name="Yang W."/>
            <person name="Yang Z."/>
            <person name="Yang Z."/>
            <person name="Zhou J."/>
            <person name="Zhu J."/>
            <person name="Brent C.S."/>
            <person name="Elsik C.G."/>
            <person name="Goodisman M.A."/>
            <person name="Liberles D.A."/>
            <person name="Roe R.M."/>
            <person name="Vargo E.L."/>
            <person name="Vilcinskas A."/>
            <person name="Wang J."/>
            <person name="Bornberg-Bauer E."/>
            <person name="Korb J."/>
            <person name="Zhang G."/>
            <person name="Liebig J."/>
        </authorList>
    </citation>
    <scope>NUCLEOTIDE SEQUENCE [LARGE SCALE GENOMIC DNA]</scope>
    <source>
        <tissue evidence="3">Whole organism</tissue>
    </source>
</reference>
<dbReference type="InterPro" id="IPR036291">
    <property type="entry name" value="NAD(P)-bd_dom_sf"/>
</dbReference>
<gene>
    <name evidence="3" type="ORF">L798_02884</name>
</gene>
<dbReference type="SMART" id="SM00829">
    <property type="entry name" value="PKS_ER"/>
    <property type="match status" value="1"/>
</dbReference>
<evidence type="ECO:0000313" key="4">
    <source>
        <dbReference type="Proteomes" id="UP000027135"/>
    </source>
</evidence>
<sequence>MISAGDPQLSVVLSGYGGYECLKVMPWPTRLLGKGDVQVAVVVCGMNFADLYTRQGLLHERKPPFVLGMECAGKVTAVGDSVTHINVGDRVLCYQYTGDLYREHVVVSASNCFVLPSGMSYEHGAALAANYLTAYFCVLDIGHLRDGQSILIPSCAGGVGWAATQLARSVGTVTIFGTCSPGKRDAVQKNGVTHPLNHDNYDQELLKHSPDGVDVVIDSVAGSAFSTSQRLLKPLGRAVLIGSSSVVTGSKKIGMWNFLRMWWDTKGISATDLIMHNRVVAGLHLGLLMEREPDRIREAMDHLFQLYEEGKIKPYIDSTWPLDKVVDATKVLAERKNVGKVLLTIERTDSSEL</sequence>
<dbReference type="Proteomes" id="UP000027135">
    <property type="component" value="Unassembled WGS sequence"/>
</dbReference>
<dbReference type="SUPFAM" id="SSF50129">
    <property type="entry name" value="GroES-like"/>
    <property type="match status" value="1"/>
</dbReference>
<dbReference type="eggNOG" id="KOG1197">
    <property type="taxonomic scope" value="Eukaryota"/>
</dbReference>
<feature type="domain" description="Enoyl reductase (ER)" evidence="2">
    <location>
        <begin position="17"/>
        <end position="343"/>
    </location>
</feature>
<dbReference type="OMA" id="RPATWFT"/>
<dbReference type="Pfam" id="PF08240">
    <property type="entry name" value="ADH_N"/>
    <property type="match status" value="1"/>
</dbReference>
<dbReference type="InParanoid" id="A0A067QTZ1"/>
<dbReference type="InterPro" id="IPR013154">
    <property type="entry name" value="ADH-like_N"/>
</dbReference>
<dbReference type="Gene3D" id="3.90.180.10">
    <property type="entry name" value="Medium-chain alcohol dehydrogenases, catalytic domain"/>
    <property type="match status" value="1"/>
</dbReference>
<dbReference type="Gene3D" id="3.40.50.720">
    <property type="entry name" value="NAD(P)-binding Rossmann-like Domain"/>
    <property type="match status" value="1"/>
</dbReference>
<evidence type="ECO:0000256" key="1">
    <source>
        <dbReference type="ARBA" id="ARBA00023002"/>
    </source>
</evidence>
<protein>
    <submittedName>
        <fullName evidence="3">Synaptic vesicle membrane protein VAT-1-like protein</fullName>
    </submittedName>
</protein>
<dbReference type="STRING" id="136037.A0A067QTZ1"/>
<dbReference type="PANTHER" id="PTHR44054:SF1">
    <property type="entry name" value="SYNAPTIC VESICLE MEMBRANE PROTEIN VAT-1 HOMOLOG"/>
    <property type="match status" value="1"/>
</dbReference>
<evidence type="ECO:0000259" key="2">
    <source>
        <dbReference type="SMART" id="SM00829"/>
    </source>
</evidence>
<proteinExistence type="predicted"/>
<dbReference type="InterPro" id="IPR020843">
    <property type="entry name" value="ER"/>
</dbReference>
<keyword evidence="1" id="KW-0560">Oxidoreductase</keyword>
<dbReference type="AlphaFoldDB" id="A0A067QTZ1"/>